<organism evidence="4 5">
    <name type="scientific">Corynebacterium marinum DSM 44953</name>
    <dbReference type="NCBI Taxonomy" id="1224162"/>
    <lineage>
        <taxon>Bacteria</taxon>
        <taxon>Bacillati</taxon>
        <taxon>Actinomycetota</taxon>
        <taxon>Actinomycetes</taxon>
        <taxon>Mycobacteriales</taxon>
        <taxon>Corynebacteriaceae</taxon>
        <taxon>Corynebacterium</taxon>
    </lineage>
</organism>
<dbReference type="AlphaFoldDB" id="A0A0B6TQH8"/>
<keyword evidence="2" id="KW-0732">Signal</keyword>
<dbReference type="PANTHER" id="PTHR30290">
    <property type="entry name" value="PERIPLASMIC BINDING COMPONENT OF ABC TRANSPORTER"/>
    <property type="match status" value="1"/>
</dbReference>
<dbReference type="Gene3D" id="3.90.76.10">
    <property type="entry name" value="Dipeptide-binding Protein, Domain 1"/>
    <property type="match status" value="1"/>
</dbReference>
<dbReference type="PROSITE" id="PS51257">
    <property type="entry name" value="PROKAR_LIPOPROTEIN"/>
    <property type="match status" value="1"/>
</dbReference>
<dbReference type="PANTHER" id="PTHR30290:SF65">
    <property type="entry name" value="MONOACYL PHOSPHATIDYLINOSITOL TETRAMANNOSIDE-BINDING PROTEIN LPQW-RELATED"/>
    <property type="match status" value="1"/>
</dbReference>
<reference evidence="4 5" key="1">
    <citation type="submission" date="2014-05" db="EMBL/GenBank/DDBJ databases">
        <title>Complete genome sequence of Corynebacterium marinum DSM 44953.</title>
        <authorList>
            <person name="Schaffert L."/>
            <person name="Albersmeier A."/>
            <person name="Kalinowski J."/>
            <person name="Ruckert C."/>
        </authorList>
    </citation>
    <scope>NUCLEOTIDE SEQUENCE [LARGE SCALE GENOMIC DNA]</scope>
    <source>
        <strain evidence="4 5">DSM 44953</strain>
    </source>
</reference>
<evidence type="ECO:0000313" key="5">
    <source>
        <dbReference type="Proteomes" id="UP000031928"/>
    </source>
</evidence>
<evidence type="ECO:0000259" key="3">
    <source>
        <dbReference type="Pfam" id="PF00496"/>
    </source>
</evidence>
<dbReference type="CDD" id="cd08501">
    <property type="entry name" value="PBP2_Lpqw"/>
    <property type="match status" value="1"/>
</dbReference>
<dbReference type="STRING" id="1224162.B840_04475"/>
<dbReference type="Proteomes" id="UP000031928">
    <property type="component" value="Chromosome"/>
</dbReference>
<evidence type="ECO:0000313" key="4">
    <source>
        <dbReference type="EMBL" id="AJK68514.1"/>
    </source>
</evidence>
<dbReference type="Pfam" id="PF00496">
    <property type="entry name" value="SBP_bac_5"/>
    <property type="match status" value="1"/>
</dbReference>
<evidence type="ECO:0000256" key="1">
    <source>
        <dbReference type="SAM" id="MobiDB-lite"/>
    </source>
</evidence>
<dbReference type="KEGG" id="cmq:B840_04475"/>
<dbReference type="EMBL" id="CP007790">
    <property type="protein sequence ID" value="AJK68514.1"/>
    <property type="molecule type" value="Genomic_DNA"/>
</dbReference>
<feature type="domain" description="Solute-binding protein family 5" evidence="3">
    <location>
        <begin position="125"/>
        <end position="355"/>
    </location>
</feature>
<dbReference type="GO" id="GO:1904680">
    <property type="term" value="F:peptide transmembrane transporter activity"/>
    <property type="evidence" value="ECO:0007669"/>
    <property type="project" value="TreeGrafter"/>
</dbReference>
<dbReference type="InterPro" id="IPR039424">
    <property type="entry name" value="SBP_5"/>
</dbReference>
<protein>
    <submittedName>
        <fullName evidence="4">ABC superfamily ATP binding cassette transporter</fullName>
    </submittedName>
</protein>
<name>A0A0B6TQH8_9CORY</name>
<dbReference type="SUPFAM" id="SSF53850">
    <property type="entry name" value="Periplasmic binding protein-like II"/>
    <property type="match status" value="1"/>
</dbReference>
<accession>A0A0B6TQH8</accession>
<dbReference type="HOGENOM" id="CLU_027950_0_0_11"/>
<dbReference type="InterPro" id="IPR000914">
    <property type="entry name" value="SBP_5_dom"/>
</dbReference>
<feature type="compositionally biased region" description="Low complexity" evidence="1">
    <location>
        <begin position="36"/>
        <end position="56"/>
    </location>
</feature>
<feature type="region of interest" description="Disordered" evidence="1">
    <location>
        <begin position="29"/>
        <end position="57"/>
    </location>
</feature>
<dbReference type="GO" id="GO:0015833">
    <property type="term" value="P:peptide transport"/>
    <property type="evidence" value="ECO:0007669"/>
    <property type="project" value="TreeGrafter"/>
</dbReference>
<sequence>MRLVHNDPVKARFLPAVLLAAALSSCAANPGPPPVEEAAPSPEPTSSSAVPTTTSSRADEVINVGVDPLPAGFNPHLQSDDSTLTRSLAALTLPSAFRDGAVDGDLLVSAELVEPEPMAGETVAQTVRYVIAPEAQWSDGTPITGADFRYLWQGMINTPGTIGSAPYREITAIRTSPDGRTVDVDFVTVVANWQQLFRHLLPGHLLQVDAGDFDTAFVDDLPASGGRYMISAVDRSRGVVTVNRNDRFWGQDPAATDRVTFREIRSVTQGVEQLRTGQVSFLDVVPAETSFDAYSLMLDTQVRTLDQPRELTLSMSTTSPLLQDQAVRAELHSLLDVPLIARLAAGRSADLRVPPHTQARNPEEGPPALLPGLTGEEGRPLRLGVNPADDSAVAAGRSIVDLLSRFGVAAEVTTTDLGDLAGNLLPAGRVDAVIAWEGSSGGPLEMADQWLCPPDPDTPRAGNLSGYCTPETDAMARSLLSGETPAPEGQAFFAGQNAREHVRVPLLGERRVLVLGEGIVGPDPDLDNWTAGISTVASWRKQ</sequence>
<dbReference type="Gene3D" id="3.10.105.10">
    <property type="entry name" value="Dipeptide-binding Protein, Domain 3"/>
    <property type="match status" value="1"/>
</dbReference>
<evidence type="ECO:0000256" key="2">
    <source>
        <dbReference type="SAM" id="SignalP"/>
    </source>
</evidence>
<feature type="signal peptide" evidence="2">
    <location>
        <begin position="1"/>
        <end position="27"/>
    </location>
</feature>
<dbReference type="Gene3D" id="3.40.190.10">
    <property type="entry name" value="Periplasmic binding protein-like II"/>
    <property type="match status" value="1"/>
</dbReference>
<feature type="region of interest" description="Disordered" evidence="1">
    <location>
        <begin position="353"/>
        <end position="375"/>
    </location>
</feature>
<feature type="chain" id="PRO_5039625366" evidence="2">
    <location>
        <begin position="28"/>
        <end position="542"/>
    </location>
</feature>
<proteinExistence type="predicted"/>
<keyword evidence="5" id="KW-1185">Reference proteome</keyword>
<gene>
    <name evidence="4" type="ORF">B840_04475</name>
</gene>